<evidence type="ECO:0000313" key="3">
    <source>
        <dbReference type="EMBL" id="CAD8874283.1"/>
    </source>
</evidence>
<organism evidence="3">
    <name type="scientific">Corethron hystrix</name>
    <dbReference type="NCBI Taxonomy" id="216773"/>
    <lineage>
        <taxon>Eukaryota</taxon>
        <taxon>Sar</taxon>
        <taxon>Stramenopiles</taxon>
        <taxon>Ochrophyta</taxon>
        <taxon>Bacillariophyta</taxon>
        <taxon>Coscinodiscophyceae</taxon>
        <taxon>Corethrophycidae</taxon>
        <taxon>Corethrales</taxon>
        <taxon>Corethraceae</taxon>
        <taxon>Corethron</taxon>
    </lineage>
</organism>
<reference evidence="3" key="1">
    <citation type="submission" date="2021-01" db="EMBL/GenBank/DDBJ databases">
        <authorList>
            <person name="Corre E."/>
            <person name="Pelletier E."/>
            <person name="Niang G."/>
            <person name="Scheremetjew M."/>
            <person name="Finn R."/>
            <person name="Kale V."/>
            <person name="Holt S."/>
            <person name="Cochrane G."/>
            <person name="Meng A."/>
            <person name="Brown T."/>
            <person name="Cohen L."/>
        </authorList>
    </citation>
    <scope>NUCLEOTIDE SEQUENCE</scope>
    <source>
        <strain evidence="3">308</strain>
    </source>
</reference>
<dbReference type="Pfam" id="PF00004">
    <property type="entry name" value="AAA"/>
    <property type="match status" value="1"/>
</dbReference>
<evidence type="ECO:0000256" key="1">
    <source>
        <dbReference type="SAM" id="MobiDB-lite"/>
    </source>
</evidence>
<dbReference type="InterPro" id="IPR003959">
    <property type="entry name" value="ATPase_AAA_core"/>
</dbReference>
<feature type="compositionally biased region" description="Basic and acidic residues" evidence="1">
    <location>
        <begin position="732"/>
        <end position="749"/>
    </location>
</feature>
<dbReference type="InterPro" id="IPR003593">
    <property type="entry name" value="AAA+_ATPase"/>
</dbReference>
<feature type="compositionally biased region" description="Polar residues" evidence="1">
    <location>
        <begin position="687"/>
        <end position="724"/>
    </location>
</feature>
<dbReference type="GO" id="GO:0003677">
    <property type="term" value="F:DNA binding"/>
    <property type="evidence" value="ECO:0007669"/>
    <property type="project" value="TreeGrafter"/>
</dbReference>
<dbReference type="InterPro" id="IPR027417">
    <property type="entry name" value="P-loop_NTPase"/>
</dbReference>
<feature type="domain" description="AAA+ ATPase" evidence="2">
    <location>
        <begin position="147"/>
        <end position="292"/>
    </location>
</feature>
<name>A0A7S1B3Z6_9STRA</name>
<proteinExistence type="predicted"/>
<dbReference type="PANTHER" id="PTHR23389:SF3">
    <property type="entry name" value="CHROMOSOME TRANSMISSION FIDELITY PROTEIN 18 HOMOLOG"/>
    <property type="match status" value="1"/>
</dbReference>
<dbReference type="PANTHER" id="PTHR23389">
    <property type="entry name" value="CHROMOSOME TRANSMISSION FIDELITY FACTOR 18"/>
    <property type="match status" value="1"/>
</dbReference>
<feature type="compositionally biased region" description="Basic residues" evidence="1">
    <location>
        <begin position="249"/>
        <end position="262"/>
    </location>
</feature>
<dbReference type="SMART" id="SM00382">
    <property type="entry name" value="AAA"/>
    <property type="match status" value="1"/>
</dbReference>
<dbReference type="EMBL" id="HBFR01002250">
    <property type="protein sequence ID" value="CAD8874283.1"/>
    <property type="molecule type" value="Transcribed_RNA"/>
</dbReference>
<dbReference type="GO" id="GO:0005524">
    <property type="term" value="F:ATP binding"/>
    <property type="evidence" value="ECO:0007669"/>
    <property type="project" value="InterPro"/>
</dbReference>
<dbReference type="GO" id="GO:0005634">
    <property type="term" value="C:nucleus"/>
    <property type="evidence" value="ECO:0007669"/>
    <property type="project" value="TreeGrafter"/>
</dbReference>
<dbReference type="AlphaFoldDB" id="A0A7S1B3Z6"/>
<dbReference type="CDD" id="cd00009">
    <property type="entry name" value="AAA"/>
    <property type="match status" value="1"/>
</dbReference>
<evidence type="ECO:0000259" key="2">
    <source>
        <dbReference type="SMART" id="SM00382"/>
    </source>
</evidence>
<feature type="region of interest" description="Disordered" evidence="1">
    <location>
        <begin position="667"/>
        <end position="756"/>
    </location>
</feature>
<protein>
    <recommendedName>
        <fullName evidence="2">AAA+ ATPase domain-containing protein</fullName>
    </recommendedName>
</protein>
<gene>
    <name evidence="3" type="ORF">CHYS00102_LOCUS1458</name>
</gene>
<dbReference type="SUPFAM" id="SSF52540">
    <property type="entry name" value="P-loop containing nucleoside triphosphate hydrolases"/>
    <property type="match status" value="1"/>
</dbReference>
<dbReference type="GO" id="GO:0016887">
    <property type="term" value="F:ATP hydrolysis activity"/>
    <property type="evidence" value="ECO:0007669"/>
    <property type="project" value="InterPro"/>
</dbReference>
<feature type="region of interest" description="Disordered" evidence="1">
    <location>
        <begin position="239"/>
        <end position="262"/>
    </location>
</feature>
<dbReference type="Gene3D" id="3.40.50.300">
    <property type="entry name" value="P-loop containing nucleotide triphosphate hydrolases"/>
    <property type="match status" value="1"/>
</dbReference>
<accession>A0A7S1B3Z6</accession>
<dbReference type="Gene3D" id="1.10.8.60">
    <property type="match status" value="1"/>
</dbReference>
<sequence length="789" mass="87646">MTLRSGRQCYIAPRRRNRNDDRASASFSGLTSVLEVSVSVLLSRLRKKERMISLANATDDDETSLGSPTSSSSQLWTTRYAPTAISHLLTDFRPVRHLLRGLRQWDGFCLRSVPPTPPPGWSQDFLDNNNPSASFDVVNPMARPPSHRRAVLLSGPPGAGKTSLATVAARHAGYDPIEINASEDRCEKTFAEKLTGLMEDGISFSERGKRRRPNCIILDEVDGESRQCVDAILKILTAEPPTTGSRSGHTGRQRRQQPHARRPTILICNDRYAPALRPLLPYCYHIVVRPPDGQRIRDRLKHILRVEIGKSPTDGQVLNKMVTRSGNDIRSCLHTLQFAGGGGKGDMGAILRRMTEDRGGGKDRSSTSPGVQLLRSTFSRGRASLRPSRVRGFLEEAWEACGENLDEVSRSLDLLHLNLHGAAGEGAVDPSMEKRAAACDWLSDAAWATNRGGNGCDIARVTACAVGCLLRSDRLSTASEAQWIYSTRPLAEVRYRHSQREGILRSFQTGRPGWSSCWDKRSTVTELVPYALWALASGKRGGGRKMLNRPATSLTLLNNDERAAMADHVNRMQGLGLQYVRAELEQEDSGGWNNNFGDNKREMRLEPEIEMLVAFKELDDVKKMNRDDIPFVLKELIVQSLKVEKMRQQENVESGILLSKNNTNIKGKKSVQFAPTPSKNKEDAKSFQETSMQRNENANSVQVKKAPQPSSSKQRKGANSSLSAFLSRGRPKGKESIDENDSRAKESARKKIKHSHTGTGLLLSDVIWYKYQKGFSQAVKVPCKMEDLL</sequence>